<organism evidence="6 7">
    <name type="scientific">Bordetella trematum</name>
    <dbReference type="NCBI Taxonomy" id="123899"/>
    <lineage>
        <taxon>Bacteria</taxon>
        <taxon>Pseudomonadati</taxon>
        <taxon>Pseudomonadota</taxon>
        <taxon>Betaproteobacteria</taxon>
        <taxon>Burkholderiales</taxon>
        <taxon>Alcaligenaceae</taxon>
        <taxon>Bordetella</taxon>
    </lineage>
</organism>
<dbReference type="Gene3D" id="3.90.180.10">
    <property type="entry name" value="Medium-chain alcohol dehydrogenases, catalytic domain"/>
    <property type="match status" value="1"/>
</dbReference>
<dbReference type="GeneID" id="56591120"/>
<evidence type="ECO:0000256" key="2">
    <source>
        <dbReference type="ARBA" id="ARBA00022833"/>
    </source>
</evidence>
<dbReference type="SMART" id="SM00829">
    <property type="entry name" value="PKS_ER"/>
    <property type="match status" value="1"/>
</dbReference>
<dbReference type="GO" id="GO:0004022">
    <property type="term" value="F:alcohol dehydrogenase (NAD+) activity"/>
    <property type="evidence" value="ECO:0007669"/>
    <property type="project" value="UniProtKB-EC"/>
</dbReference>
<sequence>MKAFALESPESADITTIDLAVQAPQGETVIVDVSHCGVCHTDTHLREGGYHMGSAGFMRLVDRGLKYPIVMGHEIAGVVSAIGPDVTGLAVGDRVVVFPWLGCGKCPTCRAGDENKCPVGAQALGVARHGGYAEQVVVPNARYCVPLGDLDPAWGATLACSGVTAYAAVRQAQPLEPEQSVVVIGAGGVGLMAVASLAALGHRNICVIDRSDTNFKAAREMGARHTVVTGDDTRAEDVIKASGEPAAAVLDFVNAGSTAQLAFGLLAKGGVMVQVGLFGGEFTISTVGLALQQKRVIGSYVGRLDDLKAVMDLAREGRLPKPPIDQREFTLEQLIATLDGLAAGQSRGRTVLHRA</sequence>
<dbReference type="InterPro" id="IPR020843">
    <property type="entry name" value="ER"/>
</dbReference>
<protein>
    <submittedName>
        <fullName evidence="6">Alcohol dehydrogenase</fullName>
        <ecNumber evidence="6">1.1.1.1</ecNumber>
    </submittedName>
</protein>
<keyword evidence="7" id="KW-1185">Reference proteome</keyword>
<name>A0A157RA25_9BORD</name>
<dbReference type="OrthoDB" id="9771084at2"/>
<dbReference type="EC" id="1.1.1.1" evidence="6"/>
<dbReference type="PROSITE" id="PS00059">
    <property type="entry name" value="ADH_ZINC"/>
    <property type="match status" value="1"/>
</dbReference>
<feature type="domain" description="Enoyl reductase (ER)" evidence="5">
    <location>
        <begin position="7"/>
        <end position="352"/>
    </location>
</feature>
<accession>A0A157RA25</accession>
<keyword evidence="3 6" id="KW-0560">Oxidoreductase</keyword>
<keyword evidence="1 4" id="KW-0479">Metal-binding</keyword>
<gene>
    <name evidence="6" type="ORF">SAMEA3906487_01589</name>
</gene>
<dbReference type="SUPFAM" id="SSF50129">
    <property type="entry name" value="GroES-like"/>
    <property type="match status" value="1"/>
</dbReference>
<dbReference type="SUPFAM" id="SSF51735">
    <property type="entry name" value="NAD(P)-binding Rossmann-fold domains"/>
    <property type="match status" value="1"/>
</dbReference>
<dbReference type="Pfam" id="PF00107">
    <property type="entry name" value="ADH_zinc_N"/>
    <property type="match status" value="1"/>
</dbReference>
<evidence type="ECO:0000256" key="3">
    <source>
        <dbReference type="ARBA" id="ARBA00023002"/>
    </source>
</evidence>
<dbReference type="Proteomes" id="UP000076825">
    <property type="component" value="Chromosome 1"/>
</dbReference>
<comment type="similarity">
    <text evidence="4">Belongs to the zinc-containing alcohol dehydrogenase family.</text>
</comment>
<evidence type="ECO:0000313" key="7">
    <source>
        <dbReference type="Proteomes" id="UP000076825"/>
    </source>
</evidence>
<evidence type="ECO:0000256" key="4">
    <source>
        <dbReference type="RuleBase" id="RU361277"/>
    </source>
</evidence>
<dbReference type="PATRIC" id="fig|123899.6.peg.1570"/>
<dbReference type="InterPro" id="IPR013154">
    <property type="entry name" value="ADH-like_N"/>
</dbReference>
<comment type="cofactor">
    <cofactor evidence="4">
        <name>Zn(2+)</name>
        <dbReference type="ChEBI" id="CHEBI:29105"/>
    </cofactor>
</comment>
<evidence type="ECO:0000256" key="1">
    <source>
        <dbReference type="ARBA" id="ARBA00022723"/>
    </source>
</evidence>
<dbReference type="Gene3D" id="3.40.50.720">
    <property type="entry name" value="NAD(P)-binding Rossmann-like Domain"/>
    <property type="match status" value="1"/>
</dbReference>
<dbReference type="GO" id="GO:0008270">
    <property type="term" value="F:zinc ion binding"/>
    <property type="evidence" value="ECO:0007669"/>
    <property type="project" value="InterPro"/>
</dbReference>
<dbReference type="InterPro" id="IPR013149">
    <property type="entry name" value="ADH-like_C"/>
</dbReference>
<dbReference type="AlphaFoldDB" id="A0A157RA25"/>
<dbReference type="PANTHER" id="PTHR43401:SF4">
    <property type="entry name" value="D-ARABINOSE 1-DEHYDROGENASE (NADP(+))"/>
    <property type="match status" value="1"/>
</dbReference>
<dbReference type="EMBL" id="LT546645">
    <property type="protein sequence ID" value="SAI68950.1"/>
    <property type="molecule type" value="Genomic_DNA"/>
</dbReference>
<reference evidence="6 7" key="1">
    <citation type="submission" date="2016-04" db="EMBL/GenBank/DDBJ databases">
        <authorList>
            <consortium name="Pathogen Informatics"/>
        </authorList>
    </citation>
    <scope>NUCLEOTIDE SEQUENCE [LARGE SCALE GENOMIC DNA]</scope>
    <source>
        <strain evidence="6 7">H044680328</strain>
    </source>
</reference>
<dbReference type="InterPro" id="IPR036291">
    <property type="entry name" value="NAD(P)-bd_dom_sf"/>
</dbReference>
<keyword evidence="2 4" id="KW-0862">Zinc</keyword>
<evidence type="ECO:0000313" key="6">
    <source>
        <dbReference type="EMBL" id="SAI68950.1"/>
    </source>
</evidence>
<dbReference type="InterPro" id="IPR050129">
    <property type="entry name" value="Zn_alcohol_dh"/>
</dbReference>
<dbReference type="PANTHER" id="PTHR43401">
    <property type="entry name" value="L-THREONINE 3-DEHYDROGENASE"/>
    <property type="match status" value="1"/>
</dbReference>
<proteinExistence type="inferred from homology"/>
<dbReference type="KEGG" id="btrm:SAMEA390648701589"/>
<dbReference type="RefSeq" id="WP_033535096.1">
    <property type="nucleotide sequence ID" value="NZ_CP016340.1"/>
</dbReference>
<dbReference type="Pfam" id="PF08240">
    <property type="entry name" value="ADH_N"/>
    <property type="match status" value="1"/>
</dbReference>
<dbReference type="STRING" id="123899.SAMEA3906487_01589"/>
<dbReference type="InterPro" id="IPR011032">
    <property type="entry name" value="GroES-like_sf"/>
</dbReference>
<dbReference type="eggNOG" id="COG1064">
    <property type="taxonomic scope" value="Bacteria"/>
</dbReference>
<dbReference type="CDD" id="cd08240">
    <property type="entry name" value="6_hydroxyhexanoate_dh_like"/>
    <property type="match status" value="1"/>
</dbReference>
<evidence type="ECO:0000259" key="5">
    <source>
        <dbReference type="SMART" id="SM00829"/>
    </source>
</evidence>
<dbReference type="InterPro" id="IPR002328">
    <property type="entry name" value="ADH_Zn_CS"/>
</dbReference>